<feature type="transmembrane region" description="Helical" evidence="1">
    <location>
        <begin position="72"/>
        <end position="94"/>
    </location>
</feature>
<feature type="domain" description="DUF8051" evidence="2">
    <location>
        <begin position="4"/>
        <end position="128"/>
    </location>
</feature>
<evidence type="ECO:0000313" key="4">
    <source>
        <dbReference type="Proteomes" id="UP000290657"/>
    </source>
</evidence>
<reference evidence="3 4" key="1">
    <citation type="submission" date="2017-10" db="EMBL/GenBank/DDBJ databases">
        <title>Genomics of the genus Arcobacter.</title>
        <authorList>
            <person name="Perez-Cataluna A."/>
            <person name="Figueras M.J."/>
        </authorList>
    </citation>
    <scope>NUCLEOTIDE SEQUENCE [LARGE SCALE GENOMIC DNA]</scope>
    <source>
        <strain evidence="3 4">CECT 8987</strain>
    </source>
</reference>
<protein>
    <recommendedName>
        <fullName evidence="2">DUF8051 domain-containing protein</fullName>
    </recommendedName>
</protein>
<name>A0A4Q0XPK8_9BACT</name>
<evidence type="ECO:0000313" key="3">
    <source>
        <dbReference type="EMBL" id="RXJ54145.1"/>
    </source>
</evidence>
<keyword evidence="1" id="KW-0812">Transmembrane</keyword>
<dbReference type="InterPro" id="IPR058364">
    <property type="entry name" value="DUF8051"/>
</dbReference>
<dbReference type="Pfam" id="PF26225">
    <property type="entry name" value="DUF8051"/>
    <property type="match status" value="1"/>
</dbReference>
<proteinExistence type="predicted"/>
<accession>A0A4Q0XPK8</accession>
<keyword evidence="1" id="KW-0472">Membrane</keyword>
<evidence type="ECO:0000256" key="1">
    <source>
        <dbReference type="SAM" id="Phobius"/>
    </source>
</evidence>
<evidence type="ECO:0000259" key="2">
    <source>
        <dbReference type="Pfam" id="PF26225"/>
    </source>
</evidence>
<feature type="transmembrane region" description="Helical" evidence="1">
    <location>
        <begin position="7"/>
        <end position="30"/>
    </location>
</feature>
<organism evidence="3 4">
    <name type="scientific">Candidatus Marinarcus aquaticus</name>
    <dbReference type="NCBI Taxonomy" id="2044504"/>
    <lineage>
        <taxon>Bacteria</taxon>
        <taxon>Pseudomonadati</taxon>
        <taxon>Campylobacterota</taxon>
        <taxon>Epsilonproteobacteria</taxon>
        <taxon>Campylobacterales</taxon>
        <taxon>Arcobacteraceae</taxon>
        <taxon>Candidatus Marinarcus</taxon>
    </lineage>
</organism>
<feature type="transmembrane region" description="Helical" evidence="1">
    <location>
        <begin position="144"/>
        <end position="164"/>
    </location>
</feature>
<dbReference type="EMBL" id="PDKN01000011">
    <property type="protein sequence ID" value="RXJ54145.1"/>
    <property type="molecule type" value="Genomic_DNA"/>
</dbReference>
<gene>
    <name evidence="3" type="ORF">CRV04_12245</name>
</gene>
<dbReference type="Proteomes" id="UP000290657">
    <property type="component" value="Unassembled WGS sequence"/>
</dbReference>
<feature type="transmembrane region" description="Helical" evidence="1">
    <location>
        <begin position="42"/>
        <end position="65"/>
    </location>
</feature>
<keyword evidence="1" id="KW-1133">Transmembrane helix</keyword>
<keyword evidence="4" id="KW-1185">Reference proteome</keyword>
<feature type="transmembrane region" description="Helical" evidence="1">
    <location>
        <begin position="106"/>
        <end position="124"/>
    </location>
</feature>
<dbReference type="AlphaFoldDB" id="A0A4Q0XPK8"/>
<sequence length="170" mass="19001">MLTKNIHYVIAFLLVVLSVLLTILVPGGPIETRDFSHYSETVLALFNIFLTTLGLLSFVVAFLIAKKKKYSVVLSAIFALLYLFVYILDLFKIFPTSPVTMSSTLFSIEVISSLLAVVLIYLCIKYHNIEIHNGETIRLQFSFYKLLALIVVVLFAIGIVIFATQSAMGL</sequence>
<dbReference type="RefSeq" id="WP_128997149.1">
    <property type="nucleotide sequence ID" value="NZ_PDKN01000011.1"/>
</dbReference>
<dbReference type="OrthoDB" id="6658525at2"/>
<comment type="caution">
    <text evidence="3">The sequence shown here is derived from an EMBL/GenBank/DDBJ whole genome shotgun (WGS) entry which is preliminary data.</text>
</comment>